<keyword evidence="2" id="KW-0677">Repeat</keyword>
<dbReference type="SMART" id="SM00722">
    <property type="entry name" value="CASH"/>
    <property type="match status" value="1"/>
</dbReference>
<dbReference type="Pfam" id="PF05048">
    <property type="entry name" value="NosD"/>
    <property type="match status" value="1"/>
</dbReference>
<dbReference type="InterPro" id="IPR012334">
    <property type="entry name" value="Pectin_lyas_fold"/>
</dbReference>
<keyword evidence="3" id="KW-0833">Ubl conjugation pathway</keyword>
<evidence type="ECO:0000256" key="2">
    <source>
        <dbReference type="ARBA" id="ARBA00022737"/>
    </source>
</evidence>
<dbReference type="InterPro" id="IPR051550">
    <property type="entry name" value="SCF-Subunits/Alg-Epimerases"/>
</dbReference>
<accession>I4C1E5</accession>
<dbReference type="Proteomes" id="UP000006055">
    <property type="component" value="Chromosome"/>
</dbReference>
<evidence type="ECO:0000256" key="1">
    <source>
        <dbReference type="ARBA" id="ARBA00004906"/>
    </source>
</evidence>
<dbReference type="InterPro" id="IPR022441">
    <property type="entry name" value="Para_beta_helix_rpt-2"/>
</dbReference>
<dbReference type="SMART" id="SM00710">
    <property type="entry name" value="PbH1"/>
    <property type="match status" value="8"/>
</dbReference>
<dbReference type="Gene3D" id="2.160.20.10">
    <property type="entry name" value="Single-stranded right-handed beta-helix, Pectin lyase-like"/>
    <property type="match status" value="1"/>
</dbReference>
<dbReference type="InterPro" id="IPR026464">
    <property type="entry name" value="NosD_copper_fam"/>
</dbReference>
<dbReference type="HOGENOM" id="CLU_041882_1_1_7"/>
<dbReference type="PATRIC" id="fig|706587.4.peg.745"/>
<dbReference type="PANTHER" id="PTHR22990:SF15">
    <property type="entry name" value="F-BOX ONLY PROTEIN 10"/>
    <property type="match status" value="1"/>
</dbReference>
<dbReference type="EMBL" id="CP003360">
    <property type="protein sequence ID" value="AFM23386.1"/>
    <property type="molecule type" value="Genomic_DNA"/>
</dbReference>
<dbReference type="NCBIfam" id="TIGR04247">
    <property type="entry name" value="NosD_copper_fam"/>
    <property type="match status" value="1"/>
</dbReference>
<dbReference type="STRING" id="706587.Desti_0660"/>
<dbReference type="SUPFAM" id="SSF51126">
    <property type="entry name" value="Pectin lyase-like"/>
    <property type="match status" value="1"/>
</dbReference>
<dbReference type="InterPro" id="IPR006633">
    <property type="entry name" value="Carb-bd_sugar_hydrolysis-dom"/>
</dbReference>
<dbReference type="InterPro" id="IPR011050">
    <property type="entry name" value="Pectin_lyase_fold/virulence"/>
</dbReference>
<evidence type="ECO:0000313" key="6">
    <source>
        <dbReference type="Proteomes" id="UP000006055"/>
    </source>
</evidence>
<sequence>MRGGYNYSGLMRGFVIAAVTAFVAIVVSPLWAAVITVGRPADGESFDSIQEALDKASPGDEIRVYPGIYHGNIQIRTNGIVMEGIDRPVIQGEKTGNAVTLEADGVTFKGFLIRGGGRDLLKDDAGIKFVKAKECLVTENRLEDNLYGMYLSQAEKCVITHNVIRGRTYDFQEDRGNGIHTWDSPFNRIEHNDIADARDGFYISFSHFCTIDHNKVHRTRYGLHYMYSNNNSFSYNTLIDNVAGAAVMYAKGFKFSGNVFAHNRGFRAYGVLWQDVRHSDCFDNLVFDNTIGFYFDQAGMSKVHNNLVISNDVASVILENSEDNVIFENNFVNNLSLLRLRGATQAGRNNVFYKDGKGNYWSDYRGYDLDGDGVGDRSYKLEGIFDALEADIPELRLFLFSPLTAALELAERAFPIIEVTVTAEDKFPLMKPVKIGGPPPEAIAKSRVGSAEAFERVFVGLFSSVLLGVCLLMAKKGRAVG</sequence>
<evidence type="ECO:0000313" key="5">
    <source>
        <dbReference type="EMBL" id="AFM23386.1"/>
    </source>
</evidence>
<evidence type="ECO:0000259" key="4">
    <source>
        <dbReference type="SMART" id="SM00722"/>
    </source>
</evidence>
<protein>
    <submittedName>
        <fullName evidence="5">Parallel beta-helix repeat (Two copies)</fullName>
    </submittedName>
</protein>
<dbReference type="KEGG" id="dti:Desti_0660"/>
<evidence type="ECO:0000256" key="3">
    <source>
        <dbReference type="ARBA" id="ARBA00022786"/>
    </source>
</evidence>
<dbReference type="InterPro" id="IPR007742">
    <property type="entry name" value="NosD_dom"/>
</dbReference>
<dbReference type="InterPro" id="IPR006626">
    <property type="entry name" value="PbH1"/>
</dbReference>
<dbReference type="NCBIfam" id="TIGR03804">
    <property type="entry name" value="para_beta_helix"/>
    <property type="match status" value="2"/>
</dbReference>
<dbReference type="eggNOG" id="COG3420">
    <property type="taxonomic scope" value="Bacteria"/>
</dbReference>
<feature type="domain" description="Carbohydrate-binding/sugar hydrolysis" evidence="4">
    <location>
        <begin position="56"/>
        <end position="204"/>
    </location>
</feature>
<comment type="pathway">
    <text evidence="1">Protein modification; protein ubiquitination.</text>
</comment>
<gene>
    <name evidence="5" type="ordered locus">Desti_0660</name>
</gene>
<dbReference type="RefSeq" id="WP_014808542.1">
    <property type="nucleotide sequence ID" value="NC_018025.1"/>
</dbReference>
<dbReference type="OrthoDB" id="9767990at2"/>
<dbReference type="AlphaFoldDB" id="I4C1E5"/>
<dbReference type="PANTHER" id="PTHR22990">
    <property type="entry name" value="F-BOX ONLY PROTEIN"/>
    <property type="match status" value="1"/>
</dbReference>
<organism evidence="5 6">
    <name type="scientific">Desulfomonile tiedjei (strain ATCC 49306 / DSM 6799 / DCB-1)</name>
    <dbReference type="NCBI Taxonomy" id="706587"/>
    <lineage>
        <taxon>Bacteria</taxon>
        <taxon>Pseudomonadati</taxon>
        <taxon>Thermodesulfobacteriota</taxon>
        <taxon>Desulfomonilia</taxon>
        <taxon>Desulfomonilales</taxon>
        <taxon>Desulfomonilaceae</taxon>
        <taxon>Desulfomonile</taxon>
    </lineage>
</organism>
<name>I4C1E5_DESTA</name>
<proteinExistence type="predicted"/>
<reference evidence="6" key="1">
    <citation type="submission" date="2012-06" db="EMBL/GenBank/DDBJ databases">
        <title>Complete sequence of chromosome of Desulfomonile tiedjei DSM 6799.</title>
        <authorList>
            <person name="Lucas S."/>
            <person name="Copeland A."/>
            <person name="Lapidus A."/>
            <person name="Glavina del Rio T."/>
            <person name="Dalin E."/>
            <person name="Tice H."/>
            <person name="Bruce D."/>
            <person name="Goodwin L."/>
            <person name="Pitluck S."/>
            <person name="Peters L."/>
            <person name="Ovchinnikova G."/>
            <person name="Zeytun A."/>
            <person name="Lu M."/>
            <person name="Kyrpides N."/>
            <person name="Mavromatis K."/>
            <person name="Ivanova N."/>
            <person name="Brettin T."/>
            <person name="Detter J.C."/>
            <person name="Han C."/>
            <person name="Larimer F."/>
            <person name="Land M."/>
            <person name="Hauser L."/>
            <person name="Markowitz V."/>
            <person name="Cheng J.-F."/>
            <person name="Hugenholtz P."/>
            <person name="Woyke T."/>
            <person name="Wu D."/>
            <person name="Spring S."/>
            <person name="Schroeder M."/>
            <person name="Brambilla E."/>
            <person name="Klenk H.-P."/>
            <person name="Eisen J.A."/>
        </authorList>
    </citation>
    <scope>NUCLEOTIDE SEQUENCE [LARGE SCALE GENOMIC DNA]</scope>
    <source>
        <strain evidence="6">ATCC 49306 / DSM 6799 / DCB-1</strain>
    </source>
</reference>
<keyword evidence="6" id="KW-1185">Reference proteome</keyword>